<keyword evidence="3" id="KW-1185">Reference proteome</keyword>
<evidence type="ECO:0000256" key="1">
    <source>
        <dbReference type="SAM" id="MobiDB-lite"/>
    </source>
</evidence>
<evidence type="ECO:0000313" key="3">
    <source>
        <dbReference type="Proteomes" id="UP001161325"/>
    </source>
</evidence>
<comment type="caution">
    <text evidence="2">The sequence shown here is derived from an EMBL/GenBank/DDBJ whole genome shotgun (WGS) entry which is preliminary data.</text>
</comment>
<name>A0AA37V7S0_9BACT</name>
<proteinExistence type="predicted"/>
<accession>A0AA37V7S0</accession>
<evidence type="ECO:0000313" key="2">
    <source>
        <dbReference type="EMBL" id="GLC26996.1"/>
    </source>
</evidence>
<feature type="region of interest" description="Disordered" evidence="1">
    <location>
        <begin position="106"/>
        <end position="136"/>
    </location>
</feature>
<dbReference type="AlphaFoldDB" id="A0AA37V7S0"/>
<organism evidence="2 3">
    <name type="scientific">Roseisolibacter agri</name>
    <dbReference type="NCBI Taxonomy" id="2014610"/>
    <lineage>
        <taxon>Bacteria</taxon>
        <taxon>Pseudomonadati</taxon>
        <taxon>Gemmatimonadota</taxon>
        <taxon>Gemmatimonadia</taxon>
        <taxon>Gemmatimonadales</taxon>
        <taxon>Gemmatimonadaceae</taxon>
        <taxon>Roseisolibacter</taxon>
    </lineage>
</organism>
<sequence>MRNAYLCDAYWRAAYVRDACMEVKPRAAGWGQGDARPWAAAIAGGDARLRARRAGDGRRRVPRGVPRLADETRQAAGDAAQRGRGARNVGTADDAGVLTRVLDEEPDPIMRGHAASALRRLDGDRDTPSAPGRGRF</sequence>
<gene>
    <name evidence="2" type="ORF">rosag_35090</name>
</gene>
<feature type="compositionally biased region" description="Low complexity" evidence="1">
    <location>
        <begin position="74"/>
        <end position="87"/>
    </location>
</feature>
<dbReference type="EMBL" id="BRXS01000005">
    <property type="protein sequence ID" value="GLC26996.1"/>
    <property type="molecule type" value="Genomic_DNA"/>
</dbReference>
<dbReference type="Proteomes" id="UP001161325">
    <property type="component" value="Unassembled WGS sequence"/>
</dbReference>
<protein>
    <submittedName>
        <fullName evidence="2">Uncharacterized protein</fullName>
    </submittedName>
</protein>
<feature type="region of interest" description="Disordered" evidence="1">
    <location>
        <begin position="51"/>
        <end position="91"/>
    </location>
</feature>
<reference evidence="2" key="1">
    <citation type="submission" date="2022-08" db="EMBL/GenBank/DDBJ databases">
        <title>Draft genome sequencing of Roseisolibacter agri AW1220.</title>
        <authorList>
            <person name="Tobiishi Y."/>
            <person name="Tonouchi A."/>
        </authorList>
    </citation>
    <scope>NUCLEOTIDE SEQUENCE</scope>
    <source>
        <strain evidence="2">AW1220</strain>
    </source>
</reference>